<dbReference type="GO" id="GO:0046872">
    <property type="term" value="F:metal ion binding"/>
    <property type="evidence" value="ECO:0007669"/>
    <property type="project" value="UniProtKB-KW"/>
</dbReference>
<evidence type="ECO:0000256" key="2">
    <source>
        <dbReference type="ARBA" id="ARBA00001936"/>
    </source>
</evidence>
<dbReference type="PROSITE" id="PS00801">
    <property type="entry name" value="TRANSKETOLASE_1"/>
    <property type="match status" value="1"/>
</dbReference>
<evidence type="ECO:0000256" key="6">
    <source>
        <dbReference type="ARBA" id="ARBA00013152"/>
    </source>
</evidence>
<dbReference type="Gene3D" id="3.40.50.920">
    <property type="match status" value="1"/>
</dbReference>
<dbReference type="InterPro" id="IPR005475">
    <property type="entry name" value="Transketolase-like_Pyr-bd"/>
</dbReference>
<keyword evidence="8 17" id="KW-0479">Metal-binding</keyword>
<evidence type="ECO:0000256" key="13">
    <source>
        <dbReference type="NCBIfam" id="TIGR00232"/>
    </source>
</evidence>
<feature type="binding site" evidence="15">
    <location>
        <position position="360"/>
    </location>
    <ligand>
        <name>substrate</name>
    </ligand>
</feature>
<feature type="binding site" evidence="16">
    <location>
        <position position="188"/>
    </location>
    <ligand>
        <name>thiamine diphosphate</name>
        <dbReference type="ChEBI" id="CHEBI:58937"/>
    </ligand>
</feature>
<dbReference type="SMART" id="SM00861">
    <property type="entry name" value="Transket_pyr"/>
    <property type="match status" value="1"/>
</dbReference>
<comment type="cofactor">
    <cofactor evidence="2">
        <name>Mn(2+)</name>
        <dbReference type="ChEBI" id="CHEBI:29035"/>
    </cofactor>
</comment>
<comment type="catalytic activity">
    <reaction evidence="12">
        <text>D-sedoheptulose 7-phosphate + D-glyceraldehyde 3-phosphate = aldehydo-D-ribose 5-phosphate + D-xylulose 5-phosphate</text>
        <dbReference type="Rhea" id="RHEA:10508"/>
        <dbReference type="ChEBI" id="CHEBI:57483"/>
        <dbReference type="ChEBI" id="CHEBI:57737"/>
        <dbReference type="ChEBI" id="CHEBI:58273"/>
        <dbReference type="ChEBI" id="CHEBI:59776"/>
        <dbReference type="EC" id="2.2.1.1"/>
    </reaction>
</comment>
<proteinExistence type="inferred from homology"/>
<evidence type="ECO:0000256" key="12">
    <source>
        <dbReference type="ARBA" id="ARBA00049473"/>
    </source>
</evidence>
<evidence type="ECO:0000256" key="1">
    <source>
        <dbReference type="ARBA" id="ARBA00001913"/>
    </source>
</evidence>
<dbReference type="InterPro" id="IPR005478">
    <property type="entry name" value="Transketolase_bac-like"/>
</dbReference>
<comment type="cofactor">
    <cofactor evidence="17">
        <name>Mg(2+)</name>
        <dbReference type="ChEBI" id="CHEBI:18420"/>
    </cofactor>
    <text evidence="17">Binds 1 Mg(2+) ion per subunit. Can also utilize other divalent metal cations, such as Ca(2+), Mn(2+) and Co(2+).</text>
</comment>
<dbReference type="FunFam" id="3.40.50.970:FF:000004">
    <property type="entry name" value="Transketolase"/>
    <property type="match status" value="1"/>
</dbReference>
<comment type="cofactor">
    <cofactor evidence="16">
        <name>thiamine diphosphate</name>
        <dbReference type="ChEBI" id="CHEBI:58937"/>
    </cofactor>
    <text evidence="16">Binds 1 thiamine pyrophosphate per subunit. During the reaction, the substrate forms a covalent intermediate with the cofactor.</text>
</comment>
<reference evidence="20" key="1">
    <citation type="submission" date="2020-03" db="EMBL/GenBank/DDBJ databases">
        <title>Spirochaetal bacteria isolated from arthropods constitute a novel genus Entomospira genus novum within the order Spirochaetales.</title>
        <authorList>
            <person name="Grana-Miraglia L."/>
            <person name="Sikutova S."/>
            <person name="Fingerle V."/>
            <person name="Sing A."/>
            <person name="Castillo-Ramirez S."/>
            <person name="Margos G."/>
            <person name="Rudolf I."/>
        </authorList>
    </citation>
    <scope>NUCLEOTIDE SEQUENCE</scope>
    <source>
        <strain evidence="20">BR208</strain>
    </source>
</reference>
<feature type="binding site" evidence="15">
    <location>
        <position position="29"/>
    </location>
    <ligand>
        <name>substrate</name>
    </ligand>
</feature>
<evidence type="ECO:0000256" key="11">
    <source>
        <dbReference type="ARBA" id="ARBA00023052"/>
    </source>
</evidence>
<dbReference type="Pfam" id="PF22613">
    <property type="entry name" value="Transketolase_C_1"/>
    <property type="match status" value="1"/>
</dbReference>
<feature type="active site" description="Proton donor" evidence="14">
    <location>
        <position position="415"/>
    </location>
</feature>
<protein>
    <recommendedName>
        <fullName evidence="6 13">Transketolase</fullName>
        <ecNumber evidence="6 13">2.2.1.1</ecNumber>
    </recommendedName>
</protein>
<evidence type="ECO:0000256" key="10">
    <source>
        <dbReference type="ARBA" id="ARBA00022842"/>
    </source>
</evidence>
<evidence type="ECO:0000256" key="4">
    <source>
        <dbReference type="ARBA" id="ARBA00007131"/>
    </source>
</evidence>
<dbReference type="AlphaFoldDB" id="A0A968GFW3"/>
<name>A0A968GFW3_9SPIO</name>
<dbReference type="Pfam" id="PF00456">
    <property type="entry name" value="Transketolase_N"/>
    <property type="match status" value="1"/>
</dbReference>
<keyword evidence="21" id="KW-1185">Reference proteome</keyword>
<accession>A0A968GFW3</accession>
<keyword evidence="11 16" id="KW-0786">Thiamine pyrophosphate</keyword>
<feature type="binding site" evidence="17">
    <location>
        <position position="158"/>
    </location>
    <ligand>
        <name>Mg(2+)</name>
        <dbReference type="ChEBI" id="CHEBI:18420"/>
    </ligand>
</feature>
<dbReference type="CDD" id="cd07033">
    <property type="entry name" value="TPP_PYR_DXS_TK_like"/>
    <property type="match status" value="1"/>
</dbReference>
<feature type="binding site" evidence="15">
    <location>
        <position position="477"/>
    </location>
    <ligand>
        <name>substrate</name>
    </ligand>
</feature>
<feature type="binding site" evidence="15">
    <location>
        <position position="265"/>
    </location>
    <ligand>
        <name>substrate</name>
    </ligand>
</feature>
<comment type="subunit">
    <text evidence="5">Homodimer.</text>
</comment>
<feature type="site" description="Important for catalytic activity" evidence="18">
    <location>
        <position position="29"/>
    </location>
</feature>
<organism evidence="20 21">
    <name type="scientific">Entomospira nematocerorum</name>
    <dbReference type="NCBI Taxonomy" id="2719987"/>
    <lineage>
        <taxon>Bacteria</taxon>
        <taxon>Pseudomonadati</taxon>
        <taxon>Spirochaetota</taxon>
        <taxon>Spirochaetia</taxon>
        <taxon>Spirochaetales</taxon>
        <taxon>Spirochaetaceae</taxon>
        <taxon>Entomospira</taxon>
    </lineage>
</organism>
<dbReference type="InterPro" id="IPR049557">
    <property type="entry name" value="Transketolase_CS"/>
</dbReference>
<feature type="site" description="Important for catalytic activity" evidence="18">
    <location>
        <position position="265"/>
    </location>
</feature>
<evidence type="ECO:0000256" key="18">
    <source>
        <dbReference type="PIRSR" id="PIRSR605478-5"/>
    </source>
</evidence>
<evidence type="ECO:0000256" key="3">
    <source>
        <dbReference type="ARBA" id="ARBA00001941"/>
    </source>
</evidence>
<dbReference type="GO" id="GO:0004802">
    <property type="term" value="F:transketolase activity"/>
    <property type="evidence" value="ECO:0007669"/>
    <property type="project" value="UniProtKB-UniRule"/>
</dbReference>
<comment type="cofactor">
    <cofactor evidence="1">
        <name>Ca(2+)</name>
        <dbReference type="ChEBI" id="CHEBI:29108"/>
    </cofactor>
</comment>
<dbReference type="RefSeq" id="WP_167703937.1">
    <property type="nucleotide sequence ID" value="NZ_CP118168.1"/>
</dbReference>
<dbReference type="GO" id="GO:0005829">
    <property type="term" value="C:cytosol"/>
    <property type="evidence" value="ECO:0007669"/>
    <property type="project" value="TreeGrafter"/>
</dbReference>
<keyword evidence="10 17" id="KW-0460">Magnesium</keyword>
<comment type="caution">
    <text evidence="20">The sequence shown here is derived from an EMBL/GenBank/DDBJ whole genome shotgun (WGS) entry which is preliminary data.</text>
</comment>
<feature type="binding site" evidence="16">
    <location>
        <position position="159"/>
    </location>
    <ligand>
        <name>thiamine diphosphate</name>
        <dbReference type="ChEBI" id="CHEBI:58937"/>
    </ligand>
</feature>
<dbReference type="InterPro" id="IPR005474">
    <property type="entry name" value="Transketolase_N"/>
</dbReference>
<dbReference type="Gene3D" id="3.40.50.970">
    <property type="match status" value="2"/>
</dbReference>
<evidence type="ECO:0000256" key="7">
    <source>
        <dbReference type="ARBA" id="ARBA00022679"/>
    </source>
</evidence>
<feature type="domain" description="Transketolase-like pyrimidine-binding" evidence="19">
    <location>
        <begin position="357"/>
        <end position="529"/>
    </location>
</feature>
<evidence type="ECO:0000256" key="8">
    <source>
        <dbReference type="ARBA" id="ARBA00022723"/>
    </source>
</evidence>
<evidence type="ECO:0000256" key="15">
    <source>
        <dbReference type="PIRSR" id="PIRSR605478-2"/>
    </source>
</evidence>
<keyword evidence="7 20" id="KW-0808">Transferase</keyword>
<evidence type="ECO:0000256" key="9">
    <source>
        <dbReference type="ARBA" id="ARBA00022837"/>
    </source>
</evidence>
<feature type="binding site" evidence="15">
    <location>
        <position position="524"/>
    </location>
    <ligand>
        <name>substrate</name>
    </ligand>
</feature>
<feature type="binding site" evidence="17">
    <location>
        <position position="188"/>
    </location>
    <ligand>
        <name>Mg(2+)</name>
        <dbReference type="ChEBI" id="CHEBI:18420"/>
    </ligand>
</feature>
<dbReference type="Pfam" id="PF02779">
    <property type="entry name" value="Transket_pyr"/>
    <property type="match status" value="1"/>
</dbReference>
<feature type="binding site" evidence="15">
    <location>
        <position position="465"/>
    </location>
    <ligand>
        <name>substrate</name>
    </ligand>
</feature>
<feature type="binding site" evidence="16">
    <location>
        <position position="441"/>
    </location>
    <ligand>
        <name>thiamine diphosphate</name>
        <dbReference type="ChEBI" id="CHEBI:58937"/>
    </ligand>
</feature>
<dbReference type="PANTHER" id="PTHR43522">
    <property type="entry name" value="TRANSKETOLASE"/>
    <property type="match status" value="1"/>
</dbReference>
<dbReference type="PANTHER" id="PTHR43522:SF2">
    <property type="entry name" value="TRANSKETOLASE 1-RELATED"/>
    <property type="match status" value="1"/>
</dbReference>
<feature type="binding site" evidence="17">
    <location>
        <position position="190"/>
    </location>
    <ligand>
        <name>Mg(2+)</name>
        <dbReference type="ChEBI" id="CHEBI:18420"/>
    </ligand>
</feature>
<evidence type="ECO:0000313" key="20">
    <source>
        <dbReference type="EMBL" id="NIZ47515.1"/>
    </source>
</evidence>
<feature type="binding site" evidence="15">
    <location>
        <position position="387"/>
    </location>
    <ligand>
        <name>substrate</name>
    </ligand>
</feature>
<evidence type="ECO:0000313" key="21">
    <source>
        <dbReference type="Proteomes" id="UP000752013"/>
    </source>
</evidence>
<dbReference type="SUPFAM" id="SSF52518">
    <property type="entry name" value="Thiamin diphosphate-binding fold (THDP-binding)"/>
    <property type="match status" value="2"/>
</dbReference>
<comment type="cofactor">
    <cofactor evidence="3">
        <name>Co(2+)</name>
        <dbReference type="ChEBI" id="CHEBI:48828"/>
    </cofactor>
</comment>
<dbReference type="InterPro" id="IPR033247">
    <property type="entry name" value="Transketolase_fam"/>
</dbReference>
<keyword evidence="9" id="KW-0106">Calcium</keyword>
<comment type="similarity">
    <text evidence="4">Belongs to the transketolase family.</text>
</comment>
<dbReference type="EMBL" id="JAATLK010000001">
    <property type="protein sequence ID" value="NIZ47515.1"/>
    <property type="molecule type" value="Genomic_DNA"/>
</dbReference>
<dbReference type="InterPro" id="IPR009014">
    <property type="entry name" value="Transketo_C/PFOR_II"/>
</dbReference>
<dbReference type="GO" id="GO:0006098">
    <property type="term" value="P:pentose-phosphate shunt"/>
    <property type="evidence" value="ECO:0007669"/>
    <property type="project" value="TreeGrafter"/>
</dbReference>
<dbReference type="Proteomes" id="UP000752013">
    <property type="component" value="Unassembled WGS sequence"/>
</dbReference>
<feature type="binding site" evidence="16">
    <location>
        <position position="265"/>
    </location>
    <ligand>
        <name>thiamine diphosphate</name>
        <dbReference type="ChEBI" id="CHEBI:58937"/>
    </ligand>
</feature>
<evidence type="ECO:0000259" key="19">
    <source>
        <dbReference type="SMART" id="SM00861"/>
    </source>
</evidence>
<dbReference type="InterPro" id="IPR055152">
    <property type="entry name" value="Transketolase-like_C_2"/>
</dbReference>
<evidence type="ECO:0000256" key="17">
    <source>
        <dbReference type="PIRSR" id="PIRSR605478-4"/>
    </source>
</evidence>
<gene>
    <name evidence="20" type="primary">tkt</name>
    <name evidence="20" type="ORF">HCT46_06275</name>
</gene>
<dbReference type="InterPro" id="IPR029061">
    <property type="entry name" value="THDP-binding"/>
</dbReference>
<evidence type="ECO:0000256" key="5">
    <source>
        <dbReference type="ARBA" id="ARBA00011738"/>
    </source>
</evidence>
<feature type="binding site" evidence="16">
    <location>
        <begin position="117"/>
        <end position="119"/>
    </location>
    <ligand>
        <name>thiamine diphosphate</name>
        <dbReference type="ChEBI" id="CHEBI:58937"/>
    </ligand>
</feature>
<dbReference type="SUPFAM" id="SSF52922">
    <property type="entry name" value="TK C-terminal domain-like"/>
    <property type="match status" value="1"/>
</dbReference>
<evidence type="ECO:0000256" key="16">
    <source>
        <dbReference type="PIRSR" id="PIRSR605478-3"/>
    </source>
</evidence>
<dbReference type="EC" id="2.2.1.1" evidence="6 13"/>
<dbReference type="FunFam" id="3.40.50.970:FF:000045">
    <property type="entry name" value="Transketolase"/>
    <property type="match status" value="1"/>
</dbReference>
<feature type="binding site" evidence="16">
    <location>
        <position position="69"/>
    </location>
    <ligand>
        <name>thiamine diphosphate</name>
        <dbReference type="ChEBI" id="CHEBI:58937"/>
    </ligand>
</feature>
<sequence length="664" mass="72311">MHERDTMQAIATSIRCLSMDMVQAAESGHPGLPLGMADVMAVLYGKYLKHDPIDPQWSNRDRFTLSAGHGSALLYALLHLSGYDISLTDLQQFRQLEAKTAGHPEYGHTVGVETTTGPLAAGFATAVGMAIAEANLAKRFNSSQHTVVDHRTYVVMGDGCMMEGLSSEAASLAGHLKLGKLIAIYDDNNISIEGTTALAFSEDVAKRFESYGWSVIKIDGHDFDAIDKALAQAQLQKDGDSPLLIMAKTIIAKGAPNKAGSHTVHGSPLGVTEIRAAREKLGVPVEQDFYIAPEALAWMQQRQVELAQNHKNYQSGLLQWQREYPELDRLWREVHDPDYTKIESLTWSDLVVPEVKTATRVTSGKVLERIASVCPALIGGSADLGPSNNTLVGTLDGSFSLDNRSARMIHFGVREHAMASIASGLQLHGGFRSFCATFMVFSDYMRPAIRLAAMMRQPVIYVLTHDSIYVGEDGPTHQPIEQIESMRMIPNLEILRPADAEETIKAWQWALTQVNHPTVLALSRQNLPIITTKSPDWQRGFEKGGYIAYEPQNTPQVVILATGSEVSLACSAASRSSVPVRVVSVSSRRLLEQNVIHFHSLVTPNIPVISVEAGVRGGWSLLAKDGALSIESFGLSGKAPDVANALGMTEDGILSLVNRVIHNH</sequence>
<feature type="binding site" evidence="15">
    <location>
        <position position="473"/>
    </location>
    <ligand>
        <name>substrate</name>
    </ligand>
</feature>
<dbReference type="CDD" id="cd02012">
    <property type="entry name" value="TPP_TK"/>
    <property type="match status" value="1"/>
</dbReference>
<evidence type="ECO:0000256" key="14">
    <source>
        <dbReference type="PIRSR" id="PIRSR605478-1"/>
    </source>
</evidence>
<dbReference type="NCBIfam" id="TIGR00232">
    <property type="entry name" value="tktlase_bact"/>
    <property type="match status" value="1"/>
</dbReference>